<proteinExistence type="predicted"/>
<gene>
    <name evidence="2" type="ORF">K457DRAFT_90814</name>
</gene>
<protein>
    <recommendedName>
        <fullName evidence="1">DC-UbP/UBTD2 N-terminal domain-containing protein</fullName>
    </recommendedName>
</protein>
<dbReference type="PANTHER" id="PTHR13609">
    <property type="entry name" value="UBIQUITIN DOMAIN CONTAINING 1 PROTEIN-RELATED"/>
    <property type="match status" value="1"/>
</dbReference>
<dbReference type="Gene3D" id="1.20.225.20">
    <property type="entry name" value="Ub domain-containing protein, DC-UbP/UBTD2, N-terminal domain"/>
    <property type="match status" value="1"/>
</dbReference>
<accession>A0A197K6C2</accession>
<dbReference type="STRING" id="1314771.A0A197K6C2"/>
<organism evidence="2 3">
    <name type="scientific">Linnemannia elongata AG-77</name>
    <dbReference type="NCBI Taxonomy" id="1314771"/>
    <lineage>
        <taxon>Eukaryota</taxon>
        <taxon>Fungi</taxon>
        <taxon>Fungi incertae sedis</taxon>
        <taxon>Mucoromycota</taxon>
        <taxon>Mortierellomycotina</taxon>
        <taxon>Mortierellomycetes</taxon>
        <taxon>Mortierellales</taxon>
        <taxon>Mortierellaceae</taxon>
        <taxon>Linnemannia</taxon>
    </lineage>
</organism>
<keyword evidence="3" id="KW-1185">Reference proteome</keyword>
<dbReference type="InterPro" id="IPR038169">
    <property type="entry name" value="DC-UbP/UBTD2_N_sf"/>
</dbReference>
<evidence type="ECO:0000313" key="3">
    <source>
        <dbReference type="Proteomes" id="UP000078512"/>
    </source>
</evidence>
<dbReference type="InterPro" id="IPR032752">
    <property type="entry name" value="DC-UbP/UBTD2_N"/>
</dbReference>
<dbReference type="InterPro" id="IPR039869">
    <property type="entry name" value="UBTD1/2"/>
</dbReference>
<feature type="non-terminal residue" evidence="2">
    <location>
        <position position="124"/>
    </location>
</feature>
<sequence length="124" mass="13813">MGCCSSTPVDDDSEPGYGGRKILALKNHRWNTPVPPPTRTQLERERQEFWDTAPIYDGRAEVWQALRAACCDTENDADQLQAVLDAARITVPSYDPMSHLACYDHLGNLYVVPLKILSDPGNLV</sequence>
<dbReference type="OrthoDB" id="1640476at2759"/>
<dbReference type="Proteomes" id="UP000078512">
    <property type="component" value="Unassembled WGS sequence"/>
</dbReference>
<evidence type="ECO:0000259" key="1">
    <source>
        <dbReference type="Pfam" id="PF16455"/>
    </source>
</evidence>
<dbReference type="AlphaFoldDB" id="A0A197K6C2"/>
<dbReference type="Pfam" id="PF16455">
    <property type="entry name" value="UBD"/>
    <property type="match status" value="1"/>
</dbReference>
<name>A0A197K6C2_9FUNG</name>
<evidence type="ECO:0000313" key="2">
    <source>
        <dbReference type="EMBL" id="OAQ32718.1"/>
    </source>
</evidence>
<reference evidence="2 3" key="1">
    <citation type="submission" date="2016-05" db="EMBL/GenBank/DDBJ databases">
        <title>Genome sequencing reveals origins of a unique bacterial endosymbiosis in the earliest lineages of terrestrial Fungi.</title>
        <authorList>
            <consortium name="DOE Joint Genome Institute"/>
            <person name="Uehling J."/>
            <person name="Gryganskyi A."/>
            <person name="Hameed K."/>
            <person name="Tschaplinski T."/>
            <person name="Misztal P."/>
            <person name="Wu S."/>
            <person name="Desiro A."/>
            <person name="Vande Pol N."/>
            <person name="Du Z.-Y."/>
            <person name="Zienkiewicz A."/>
            <person name="Zienkiewicz K."/>
            <person name="Morin E."/>
            <person name="Tisserant E."/>
            <person name="Splivallo R."/>
            <person name="Hainaut M."/>
            <person name="Henrissat B."/>
            <person name="Ohm R."/>
            <person name="Kuo A."/>
            <person name="Yan J."/>
            <person name="Lipzen A."/>
            <person name="Nolan M."/>
            <person name="Labutti K."/>
            <person name="Barry K."/>
            <person name="Goldstein A."/>
            <person name="Labbe J."/>
            <person name="Schadt C."/>
            <person name="Tuskan G."/>
            <person name="Grigoriev I."/>
            <person name="Martin F."/>
            <person name="Vilgalys R."/>
            <person name="Bonito G."/>
        </authorList>
    </citation>
    <scope>NUCLEOTIDE SEQUENCE [LARGE SCALE GENOMIC DNA]</scope>
    <source>
        <strain evidence="2 3">AG-77</strain>
    </source>
</reference>
<feature type="domain" description="DC-UbP/UBTD2 N-terminal" evidence="1">
    <location>
        <begin position="26"/>
        <end position="124"/>
    </location>
</feature>
<dbReference type="EMBL" id="KV442024">
    <property type="protein sequence ID" value="OAQ32718.1"/>
    <property type="molecule type" value="Genomic_DNA"/>
</dbReference>